<evidence type="ECO:0000256" key="5">
    <source>
        <dbReference type="ARBA" id="ARBA00022485"/>
    </source>
</evidence>
<dbReference type="AlphaFoldDB" id="A0A1T4WC36"/>
<keyword evidence="7" id="KW-0479">Metal-binding</keyword>
<dbReference type="GO" id="GO:0051539">
    <property type="term" value="F:4 iron, 4 sulfur cluster binding"/>
    <property type="evidence" value="ECO:0007669"/>
    <property type="project" value="UniProtKB-KW"/>
</dbReference>
<evidence type="ECO:0000256" key="8">
    <source>
        <dbReference type="ARBA" id="ARBA00023002"/>
    </source>
</evidence>
<comment type="similarity">
    <text evidence="4">Belongs to the prokaryotic molybdopterin-containing oxidoreductase family.</text>
</comment>
<dbReference type="GO" id="GO:0030151">
    <property type="term" value="F:molybdenum ion binding"/>
    <property type="evidence" value="ECO:0007669"/>
    <property type="project" value="TreeGrafter"/>
</dbReference>
<dbReference type="Pfam" id="PF04879">
    <property type="entry name" value="Molybdop_Fe4S4"/>
    <property type="match status" value="1"/>
</dbReference>
<keyword evidence="6" id="KW-0500">Molybdenum</keyword>
<dbReference type="SUPFAM" id="SSF53706">
    <property type="entry name" value="Formate dehydrogenase/DMSO reductase, domains 1-3"/>
    <property type="match status" value="1"/>
</dbReference>
<dbReference type="InterPro" id="IPR006311">
    <property type="entry name" value="TAT_signal"/>
</dbReference>
<evidence type="ECO:0000256" key="9">
    <source>
        <dbReference type="ARBA" id="ARBA00023004"/>
    </source>
</evidence>
<comment type="cofactor">
    <cofactor evidence="2">
        <name>[4Fe-4S] cluster</name>
        <dbReference type="ChEBI" id="CHEBI:49883"/>
    </cofactor>
</comment>
<protein>
    <submittedName>
        <fullName evidence="12">Formate dehydrogenase (Quinone-dependent) catalytic subunit</fullName>
    </submittedName>
</protein>
<dbReference type="Gene3D" id="2.20.25.90">
    <property type="entry name" value="ADC-like domains"/>
    <property type="match status" value="1"/>
</dbReference>
<reference evidence="13" key="1">
    <citation type="submission" date="2017-02" db="EMBL/GenBank/DDBJ databases">
        <authorList>
            <person name="Varghese N."/>
            <person name="Submissions S."/>
        </authorList>
    </citation>
    <scope>NUCLEOTIDE SEQUENCE [LARGE SCALE GENOMIC DNA]</scope>
    <source>
        <strain evidence="13">ATCC 49788</strain>
    </source>
</reference>
<evidence type="ECO:0000256" key="3">
    <source>
        <dbReference type="ARBA" id="ARBA00004196"/>
    </source>
</evidence>
<comment type="cofactor">
    <cofactor evidence="1">
        <name>Mo-bis(molybdopterin guanine dinucleotide)</name>
        <dbReference type="ChEBI" id="CHEBI:60539"/>
    </cofactor>
</comment>
<dbReference type="Pfam" id="PF00384">
    <property type="entry name" value="Molybdopterin"/>
    <property type="match status" value="1"/>
</dbReference>
<dbReference type="Gene3D" id="3.40.50.740">
    <property type="match status" value="1"/>
</dbReference>
<dbReference type="STRING" id="92487.SAMN02745130_01431"/>
<dbReference type="GO" id="GO:0009055">
    <property type="term" value="F:electron transfer activity"/>
    <property type="evidence" value="ECO:0007669"/>
    <property type="project" value="TreeGrafter"/>
</dbReference>
<dbReference type="PROSITE" id="PS00551">
    <property type="entry name" value="MOLYBDOPTERIN_PROK_1"/>
    <property type="match status" value="1"/>
</dbReference>
<dbReference type="PROSITE" id="PS51669">
    <property type="entry name" value="4FE4S_MOW_BIS_MGD"/>
    <property type="match status" value="1"/>
</dbReference>
<evidence type="ECO:0000256" key="2">
    <source>
        <dbReference type="ARBA" id="ARBA00001966"/>
    </source>
</evidence>
<dbReference type="PROSITE" id="PS51318">
    <property type="entry name" value="TAT"/>
    <property type="match status" value="1"/>
</dbReference>
<dbReference type="SMART" id="SM00926">
    <property type="entry name" value="Molybdop_Fe4S4"/>
    <property type="match status" value="1"/>
</dbReference>
<proteinExistence type="inferred from homology"/>
<accession>A0A1T4WC36</accession>
<keyword evidence="13" id="KW-1185">Reference proteome</keyword>
<dbReference type="GO" id="GO:0030313">
    <property type="term" value="C:cell envelope"/>
    <property type="evidence" value="ECO:0007669"/>
    <property type="project" value="UniProtKB-SubCell"/>
</dbReference>
<evidence type="ECO:0000256" key="4">
    <source>
        <dbReference type="ARBA" id="ARBA00010312"/>
    </source>
</evidence>
<evidence type="ECO:0000256" key="10">
    <source>
        <dbReference type="ARBA" id="ARBA00023014"/>
    </source>
</evidence>
<dbReference type="InterPro" id="IPR006656">
    <property type="entry name" value="Mopterin_OxRdtase"/>
</dbReference>
<dbReference type="EMBL" id="FUYB01000005">
    <property type="protein sequence ID" value="SKA74864.1"/>
    <property type="molecule type" value="Genomic_DNA"/>
</dbReference>
<sequence length="197" mass="21384">MTAQMTRRQFFKVTAGGVASVGLGALGLSPEQVQAATRPFKLERTTEARNICPYCSVSCGVLMYSIGDKAKNVKAEIIHIEGDPDNPVNRGTLCPKGAGLLDMIHSPNRLKYPEVREAGTSEWKRISWDEAITRIATHMRADRDANFQAKNADGVTVNRWQSAGFLASSAASNEAGYLTNKVLRGLGMTAIDTQARI</sequence>
<comment type="subcellular location">
    <subcellularLocation>
        <location evidence="3">Cell envelope</location>
    </subcellularLocation>
</comment>
<name>A0A1T4WC36_9GAMM</name>
<evidence type="ECO:0000256" key="1">
    <source>
        <dbReference type="ARBA" id="ARBA00001942"/>
    </source>
</evidence>
<dbReference type="GO" id="GO:0009061">
    <property type="term" value="P:anaerobic respiration"/>
    <property type="evidence" value="ECO:0007669"/>
    <property type="project" value="TreeGrafter"/>
</dbReference>
<keyword evidence="5" id="KW-0004">4Fe-4S</keyword>
<dbReference type="InterPro" id="IPR006963">
    <property type="entry name" value="Mopterin_OxRdtase_4Fe-4S_dom"/>
</dbReference>
<keyword evidence="9" id="KW-0408">Iron</keyword>
<dbReference type="PANTHER" id="PTHR43598">
    <property type="entry name" value="TUNGSTEN-CONTAINING FORMYLMETHANOFURAN DEHYDROGENASE 2 SUBUNIT B"/>
    <property type="match status" value="1"/>
</dbReference>
<evidence type="ECO:0000256" key="6">
    <source>
        <dbReference type="ARBA" id="ARBA00022505"/>
    </source>
</evidence>
<keyword evidence="10" id="KW-0411">Iron-sulfur</keyword>
<keyword evidence="8" id="KW-0560">Oxidoreductase</keyword>
<evidence type="ECO:0000313" key="13">
    <source>
        <dbReference type="Proteomes" id="UP000190460"/>
    </source>
</evidence>
<dbReference type="GO" id="GO:0016491">
    <property type="term" value="F:oxidoreductase activity"/>
    <property type="evidence" value="ECO:0007669"/>
    <property type="project" value="UniProtKB-KW"/>
</dbReference>
<evidence type="ECO:0000313" key="12">
    <source>
        <dbReference type="EMBL" id="SKA74864.1"/>
    </source>
</evidence>
<dbReference type="PANTHER" id="PTHR43598:SF1">
    <property type="entry name" value="FORMATE DEHYDROGENASE-O MAJOR SUBUNIT"/>
    <property type="match status" value="1"/>
</dbReference>
<dbReference type="InterPro" id="IPR027467">
    <property type="entry name" value="MopterinOxRdtase_cofactor_BS"/>
</dbReference>
<evidence type="ECO:0000256" key="7">
    <source>
        <dbReference type="ARBA" id="ARBA00022723"/>
    </source>
</evidence>
<gene>
    <name evidence="12" type="ORF">SAMN02745130_01431</name>
</gene>
<organism evidence="12 13">
    <name type="scientific">Thiothrix eikelboomii</name>
    <dbReference type="NCBI Taxonomy" id="92487"/>
    <lineage>
        <taxon>Bacteria</taxon>
        <taxon>Pseudomonadati</taxon>
        <taxon>Pseudomonadota</taxon>
        <taxon>Gammaproteobacteria</taxon>
        <taxon>Thiotrichales</taxon>
        <taxon>Thiotrichaceae</taxon>
        <taxon>Thiothrix</taxon>
    </lineage>
</organism>
<dbReference type="Proteomes" id="UP000190460">
    <property type="component" value="Unassembled WGS sequence"/>
</dbReference>
<feature type="domain" description="4Fe-4S Mo/W bis-MGD-type" evidence="11">
    <location>
        <begin position="45"/>
        <end position="108"/>
    </location>
</feature>
<evidence type="ECO:0000259" key="11">
    <source>
        <dbReference type="PROSITE" id="PS51669"/>
    </source>
</evidence>